<accession>A0AAJ0DCU7</accession>
<evidence type="ECO:0000313" key="2">
    <source>
        <dbReference type="Proteomes" id="UP001271007"/>
    </source>
</evidence>
<keyword evidence="2" id="KW-1185">Reference proteome</keyword>
<sequence length="98" mass="10387">MYDLSQFLMLFAPGEAYLKSTGASYAGAGDAPCFELLRRRRNSTPSMNASITAKPPTAHPAIAPAFDECWGAGDDIGVEDALGGARPPSAMVLVYEVY</sequence>
<gene>
    <name evidence="1" type="ORF">LTR09_007421</name>
</gene>
<proteinExistence type="predicted"/>
<name>A0AAJ0DCU7_9PEZI</name>
<comment type="caution">
    <text evidence="1">The sequence shown here is derived from an EMBL/GenBank/DDBJ whole genome shotgun (WGS) entry which is preliminary data.</text>
</comment>
<dbReference type="Proteomes" id="UP001271007">
    <property type="component" value="Unassembled WGS sequence"/>
</dbReference>
<protein>
    <submittedName>
        <fullName evidence="1">Uncharacterized protein</fullName>
    </submittedName>
</protein>
<dbReference type="EMBL" id="JAWDJX010000026">
    <property type="protein sequence ID" value="KAK3051398.1"/>
    <property type="molecule type" value="Genomic_DNA"/>
</dbReference>
<evidence type="ECO:0000313" key="1">
    <source>
        <dbReference type="EMBL" id="KAK3051398.1"/>
    </source>
</evidence>
<dbReference type="AlphaFoldDB" id="A0AAJ0DCU7"/>
<reference evidence="1" key="1">
    <citation type="submission" date="2023-04" db="EMBL/GenBank/DDBJ databases">
        <title>Black Yeasts Isolated from many extreme environments.</title>
        <authorList>
            <person name="Coleine C."/>
            <person name="Stajich J.E."/>
            <person name="Selbmann L."/>
        </authorList>
    </citation>
    <scope>NUCLEOTIDE SEQUENCE</scope>
    <source>
        <strain evidence="1">CCFEE 5312</strain>
    </source>
</reference>
<organism evidence="1 2">
    <name type="scientific">Extremus antarcticus</name>
    <dbReference type="NCBI Taxonomy" id="702011"/>
    <lineage>
        <taxon>Eukaryota</taxon>
        <taxon>Fungi</taxon>
        <taxon>Dikarya</taxon>
        <taxon>Ascomycota</taxon>
        <taxon>Pezizomycotina</taxon>
        <taxon>Dothideomycetes</taxon>
        <taxon>Dothideomycetidae</taxon>
        <taxon>Mycosphaerellales</taxon>
        <taxon>Extremaceae</taxon>
        <taxon>Extremus</taxon>
    </lineage>
</organism>